<dbReference type="EMBL" id="JAYMYR010000005">
    <property type="protein sequence ID" value="KAK7364288.1"/>
    <property type="molecule type" value="Genomic_DNA"/>
</dbReference>
<keyword evidence="2" id="KW-1185">Reference proteome</keyword>
<reference evidence="1 2" key="1">
    <citation type="submission" date="2024-01" db="EMBL/GenBank/DDBJ databases">
        <title>The genomes of 5 underutilized Papilionoideae crops provide insights into root nodulation and disease resistanc.</title>
        <authorList>
            <person name="Jiang F."/>
        </authorList>
    </citation>
    <scope>NUCLEOTIDE SEQUENCE [LARGE SCALE GENOMIC DNA]</scope>
    <source>
        <strain evidence="1">JINMINGXINNONG_FW02</strain>
        <tissue evidence="1">Leaves</tissue>
    </source>
</reference>
<name>A0AAN9N5D2_PHACN</name>
<dbReference type="AlphaFoldDB" id="A0AAN9N5D2"/>
<dbReference type="Proteomes" id="UP001374584">
    <property type="component" value="Unassembled WGS sequence"/>
</dbReference>
<gene>
    <name evidence="1" type="ORF">VNO80_12829</name>
</gene>
<proteinExistence type="predicted"/>
<protein>
    <submittedName>
        <fullName evidence="1">Uncharacterized protein</fullName>
    </submittedName>
</protein>
<organism evidence="1 2">
    <name type="scientific">Phaseolus coccineus</name>
    <name type="common">Scarlet runner bean</name>
    <name type="synonym">Phaseolus multiflorus</name>
    <dbReference type="NCBI Taxonomy" id="3886"/>
    <lineage>
        <taxon>Eukaryota</taxon>
        <taxon>Viridiplantae</taxon>
        <taxon>Streptophyta</taxon>
        <taxon>Embryophyta</taxon>
        <taxon>Tracheophyta</taxon>
        <taxon>Spermatophyta</taxon>
        <taxon>Magnoliopsida</taxon>
        <taxon>eudicotyledons</taxon>
        <taxon>Gunneridae</taxon>
        <taxon>Pentapetalae</taxon>
        <taxon>rosids</taxon>
        <taxon>fabids</taxon>
        <taxon>Fabales</taxon>
        <taxon>Fabaceae</taxon>
        <taxon>Papilionoideae</taxon>
        <taxon>50 kb inversion clade</taxon>
        <taxon>NPAAA clade</taxon>
        <taxon>indigoferoid/millettioid clade</taxon>
        <taxon>Phaseoleae</taxon>
        <taxon>Phaseolus</taxon>
    </lineage>
</organism>
<evidence type="ECO:0000313" key="1">
    <source>
        <dbReference type="EMBL" id="KAK7364288.1"/>
    </source>
</evidence>
<accession>A0AAN9N5D2</accession>
<evidence type="ECO:0000313" key="2">
    <source>
        <dbReference type="Proteomes" id="UP001374584"/>
    </source>
</evidence>
<comment type="caution">
    <text evidence="1">The sequence shown here is derived from an EMBL/GenBank/DDBJ whole genome shotgun (WGS) entry which is preliminary data.</text>
</comment>
<sequence>MNNLSNTCVRQRAKLVSYQHKSLAAKPNQPSLNSLGEKTAMPDLWQTRTLLSIVGNEPSSTVSANHFQFSGVDDGDSTPFILFSFSQPRTISDTEY</sequence>